<evidence type="ECO:0000313" key="3">
    <source>
        <dbReference type="EMBL" id="RKR12617.1"/>
    </source>
</evidence>
<dbReference type="CDD" id="cd07814">
    <property type="entry name" value="SRPBCC_CalC_Aha1-like"/>
    <property type="match status" value="1"/>
</dbReference>
<dbReference type="SUPFAM" id="SSF55961">
    <property type="entry name" value="Bet v1-like"/>
    <property type="match status" value="1"/>
</dbReference>
<dbReference type="EMBL" id="RBIR01000012">
    <property type="protein sequence ID" value="RKR12617.1"/>
    <property type="molecule type" value="Genomic_DNA"/>
</dbReference>
<evidence type="ECO:0000256" key="1">
    <source>
        <dbReference type="ARBA" id="ARBA00006817"/>
    </source>
</evidence>
<dbReference type="InterPro" id="IPR013538">
    <property type="entry name" value="ASHA1/2-like_C"/>
</dbReference>
<dbReference type="Proteomes" id="UP000276055">
    <property type="component" value="Unassembled WGS sequence"/>
</dbReference>
<proteinExistence type="inferred from homology"/>
<dbReference type="OrthoDB" id="287565at2"/>
<dbReference type="Gene3D" id="3.30.530.20">
    <property type="match status" value="1"/>
</dbReference>
<dbReference type="RefSeq" id="WP_120955308.1">
    <property type="nucleotide sequence ID" value="NZ_RBIR01000012.1"/>
</dbReference>
<dbReference type="Pfam" id="PF08327">
    <property type="entry name" value="AHSA1"/>
    <property type="match status" value="1"/>
</dbReference>
<protein>
    <submittedName>
        <fullName evidence="3">Carbon monoxide dehydrogenase subunit G</fullName>
    </submittedName>
</protein>
<reference evidence="3 4" key="1">
    <citation type="submission" date="2018-10" db="EMBL/GenBank/DDBJ databases">
        <title>Genomic Encyclopedia of Type Strains, Phase IV (KMG-IV): sequencing the most valuable type-strain genomes for metagenomic binning, comparative biology and taxonomic classification.</title>
        <authorList>
            <person name="Goeker M."/>
        </authorList>
    </citation>
    <scope>NUCLEOTIDE SEQUENCE [LARGE SCALE GENOMIC DNA]</scope>
    <source>
        <strain evidence="3 4">DSM 25586</strain>
    </source>
</reference>
<sequence>MTANFTTTITVDATPQKAFDAINDVPAWWGRITGSTTAVGDEFVYVVPGLHYSGFRVTDIEPARRIAWLVTGSYLDFTADKQEWNGTTVRFDIQEADGGTRVTFTHEDLKPDDECYDVCSNAWGMFVNGSLKALIETGVGQPYSFDGDEALTAADHAELHHQVAAAAKAANNNNGS</sequence>
<name>A0A495E9V1_9MICC</name>
<organism evidence="3 4">
    <name type="scientific">Arthrobacter oryzae</name>
    <dbReference type="NCBI Taxonomy" id="409290"/>
    <lineage>
        <taxon>Bacteria</taxon>
        <taxon>Bacillati</taxon>
        <taxon>Actinomycetota</taxon>
        <taxon>Actinomycetes</taxon>
        <taxon>Micrococcales</taxon>
        <taxon>Micrococcaceae</taxon>
        <taxon>Arthrobacter</taxon>
    </lineage>
</organism>
<evidence type="ECO:0000313" key="4">
    <source>
        <dbReference type="Proteomes" id="UP000276055"/>
    </source>
</evidence>
<dbReference type="InterPro" id="IPR023393">
    <property type="entry name" value="START-like_dom_sf"/>
</dbReference>
<comment type="similarity">
    <text evidence="1">Belongs to the AHA1 family.</text>
</comment>
<evidence type="ECO:0000259" key="2">
    <source>
        <dbReference type="Pfam" id="PF08327"/>
    </source>
</evidence>
<accession>A0A495E9V1</accession>
<comment type="caution">
    <text evidence="3">The sequence shown here is derived from an EMBL/GenBank/DDBJ whole genome shotgun (WGS) entry which is preliminary data.</text>
</comment>
<dbReference type="AlphaFoldDB" id="A0A495E9V1"/>
<gene>
    <name evidence="3" type="ORF">C8D78_3715</name>
</gene>
<feature type="domain" description="Activator of Hsp90 ATPase homologue 1/2-like C-terminal" evidence="2">
    <location>
        <begin position="25"/>
        <end position="136"/>
    </location>
</feature>